<dbReference type="PANTHER" id="PTHR37331:SF1">
    <property type="entry name" value="YALI0F11671P"/>
    <property type="match status" value="1"/>
</dbReference>
<reference evidence="2" key="1">
    <citation type="submission" date="2020-05" db="EMBL/GenBank/DDBJ databases">
        <title>Phylogenomic resolution of chytrid fungi.</title>
        <authorList>
            <person name="Stajich J.E."/>
            <person name="Amses K."/>
            <person name="Simmons R."/>
            <person name="Seto K."/>
            <person name="Myers J."/>
            <person name="Bonds A."/>
            <person name="Quandt C.A."/>
            <person name="Barry K."/>
            <person name="Liu P."/>
            <person name="Grigoriev I."/>
            <person name="Longcore J.E."/>
            <person name="James T.Y."/>
        </authorList>
    </citation>
    <scope>NUCLEOTIDE SEQUENCE</scope>
    <source>
        <strain evidence="2">JEL0379</strain>
    </source>
</reference>
<gene>
    <name evidence="2" type="ORF">HDU87_006814</name>
</gene>
<dbReference type="PANTHER" id="PTHR37331">
    <property type="entry name" value="YALI0F11671P"/>
    <property type="match status" value="1"/>
</dbReference>
<dbReference type="AlphaFoldDB" id="A0AAD5TUR4"/>
<evidence type="ECO:0000313" key="2">
    <source>
        <dbReference type="EMBL" id="KAJ3183495.1"/>
    </source>
</evidence>
<proteinExistence type="predicted"/>
<accession>A0AAD5TUR4</accession>
<evidence type="ECO:0000313" key="3">
    <source>
        <dbReference type="Proteomes" id="UP001212152"/>
    </source>
</evidence>
<comment type="caution">
    <text evidence="2">The sequence shown here is derived from an EMBL/GenBank/DDBJ whole genome shotgun (WGS) entry which is preliminary data.</text>
</comment>
<dbReference type="Proteomes" id="UP001212152">
    <property type="component" value="Unassembled WGS sequence"/>
</dbReference>
<protein>
    <submittedName>
        <fullName evidence="2">Uncharacterized protein</fullName>
    </submittedName>
</protein>
<feature type="region of interest" description="Disordered" evidence="1">
    <location>
        <begin position="1"/>
        <end position="42"/>
    </location>
</feature>
<sequence>MSSATTPRLANLARCHPRKLSPPAIRSRPTSSSSSASSSSAPPYPYPVYFLPAQPPSRTTALSFLSTTPSSSQQQPTAAAIIGWAKRKDITDLADITPAEFEANPAFEEVLHDVIKQNIDGDVGVQGLAAYQKLGYLNINDERTYAPFGRVSDPEDILGSCRLDDGKLVAGSYERMPTHRLFSFNGLFRLSEHLQDKLLERLRNGGGGGGGGGQ</sequence>
<feature type="compositionally biased region" description="Low complexity" evidence="1">
    <location>
        <begin position="21"/>
        <end position="41"/>
    </location>
</feature>
<name>A0AAD5TUR4_9FUNG</name>
<organism evidence="2 3">
    <name type="scientific">Geranomyces variabilis</name>
    <dbReference type="NCBI Taxonomy" id="109894"/>
    <lineage>
        <taxon>Eukaryota</taxon>
        <taxon>Fungi</taxon>
        <taxon>Fungi incertae sedis</taxon>
        <taxon>Chytridiomycota</taxon>
        <taxon>Chytridiomycota incertae sedis</taxon>
        <taxon>Chytridiomycetes</taxon>
        <taxon>Spizellomycetales</taxon>
        <taxon>Powellomycetaceae</taxon>
        <taxon>Geranomyces</taxon>
    </lineage>
</organism>
<evidence type="ECO:0000256" key="1">
    <source>
        <dbReference type="SAM" id="MobiDB-lite"/>
    </source>
</evidence>
<dbReference type="EMBL" id="JADGJQ010000006">
    <property type="protein sequence ID" value="KAJ3183495.1"/>
    <property type="molecule type" value="Genomic_DNA"/>
</dbReference>
<keyword evidence="3" id="KW-1185">Reference proteome</keyword>